<proteinExistence type="predicted"/>
<dbReference type="GO" id="GO:0005886">
    <property type="term" value="C:plasma membrane"/>
    <property type="evidence" value="ECO:0007669"/>
    <property type="project" value="TreeGrafter"/>
</dbReference>
<evidence type="ECO:0000256" key="1">
    <source>
        <dbReference type="SAM" id="Phobius"/>
    </source>
</evidence>
<sequence>MQQGLDPTEWLTEEAPEPRDIHWSSFSSSFMKRWISRIVVVVACVALTILFLIPVVLVQGLANLEQLETWFPFLKGILDLTIVSQIVTGYLPSLILQLFLYLVPPVMLMLSSMEGYLSSSSTEKSACTKVLWFTIWNIFFANVLSGSAFYQVNIFLEPKNIPKILAEAVPGQATFFISYVVTSGWTKLSSEISQLTSLLWSYVTGVFSSNDDEEIEVPKLPYHSEIPRILFFGLLGTTYFFLAPLILPFLLIYFCIGYITFRNQKLPLASTLTVPLPILTLLFNEYCRRRFVPLFQYYPTEVRNHSPSILYFHIAHFYRES</sequence>
<evidence type="ECO:0000313" key="3">
    <source>
        <dbReference type="EMBL" id="CAI0453912.1"/>
    </source>
</evidence>
<keyword evidence="5" id="KW-1185">Reference proteome</keyword>
<dbReference type="Proteomes" id="UP001154282">
    <property type="component" value="Unassembled WGS sequence"/>
</dbReference>
<accession>A0AAV0N690</accession>
<protein>
    <recommendedName>
        <fullName evidence="2">CSC1/OSCA1-like 7TM region domain-containing protein</fullName>
    </recommendedName>
</protein>
<name>A0AAV0N690_9ROSI</name>
<gene>
    <name evidence="3" type="ORF">LITE_LOCUS31785</name>
    <name evidence="4" type="ORF">LITE_LOCUS31873</name>
</gene>
<organism evidence="3 5">
    <name type="scientific">Linum tenue</name>
    <dbReference type="NCBI Taxonomy" id="586396"/>
    <lineage>
        <taxon>Eukaryota</taxon>
        <taxon>Viridiplantae</taxon>
        <taxon>Streptophyta</taxon>
        <taxon>Embryophyta</taxon>
        <taxon>Tracheophyta</taxon>
        <taxon>Spermatophyta</taxon>
        <taxon>Magnoliopsida</taxon>
        <taxon>eudicotyledons</taxon>
        <taxon>Gunneridae</taxon>
        <taxon>Pentapetalae</taxon>
        <taxon>rosids</taxon>
        <taxon>fabids</taxon>
        <taxon>Malpighiales</taxon>
        <taxon>Linaceae</taxon>
        <taxon>Linum</taxon>
    </lineage>
</organism>
<feature type="transmembrane region" description="Helical" evidence="1">
    <location>
        <begin position="229"/>
        <end position="254"/>
    </location>
</feature>
<evidence type="ECO:0000259" key="2">
    <source>
        <dbReference type="Pfam" id="PF02714"/>
    </source>
</evidence>
<dbReference type="GO" id="GO:0005227">
    <property type="term" value="F:calcium-activated cation channel activity"/>
    <property type="evidence" value="ECO:0007669"/>
    <property type="project" value="InterPro"/>
</dbReference>
<evidence type="ECO:0000313" key="4">
    <source>
        <dbReference type="EMBL" id="CAI0454161.1"/>
    </source>
</evidence>
<feature type="transmembrane region" description="Helical" evidence="1">
    <location>
        <begin position="130"/>
        <end position="150"/>
    </location>
</feature>
<evidence type="ECO:0000313" key="5">
    <source>
        <dbReference type="Proteomes" id="UP001154282"/>
    </source>
</evidence>
<keyword evidence="1" id="KW-1133">Transmembrane helix</keyword>
<dbReference type="PANTHER" id="PTHR13018">
    <property type="entry name" value="PROBABLE MEMBRANE PROTEIN DUF221-RELATED"/>
    <property type="match status" value="1"/>
</dbReference>
<comment type="caution">
    <text evidence="3">The sequence shown here is derived from an EMBL/GenBank/DDBJ whole genome shotgun (WGS) entry which is preliminary data.</text>
</comment>
<dbReference type="InterPro" id="IPR003864">
    <property type="entry name" value="CSC1/OSCA1-like_7TM"/>
</dbReference>
<feature type="transmembrane region" description="Helical" evidence="1">
    <location>
        <begin position="38"/>
        <end position="62"/>
    </location>
</feature>
<feature type="transmembrane region" description="Helical" evidence="1">
    <location>
        <begin position="82"/>
        <end position="110"/>
    </location>
</feature>
<reference evidence="3" key="1">
    <citation type="submission" date="2022-08" db="EMBL/GenBank/DDBJ databases">
        <authorList>
            <person name="Gutierrez-Valencia J."/>
        </authorList>
    </citation>
    <scope>NUCLEOTIDE SEQUENCE</scope>
</reference>
<feature type="domain" description="CSC1/OSCA1-like 7TM region" evidence="2">
    <location>
        <begin position="37"/>
        <end position="264"/>
    </location>
</feature>
<dbReference type="Pfam" id="PF02714">
    <property type="entry name" value="RSN1_7TM"/>
    <property type="match status" value="1"/>
</dbReference>
<dbReference type="EMBL" id="CAMGYJ010000008">
    <property type="protein sequence ID" value="CAI0453912.1"/>
    <property type="molecule type" value="Genomic_DNA"/>
</dbReference>
<dbReference type="AlphaFoldDB" id="A0AAV0N690"/>
<keyword evidence="1" id="KW-0472">Membrane</keyword>
<keyword evidence="1" id="KW-0812">Transmembrane</keyword>
<dbReference type="PANTHER" id="PTHR13018:SF109">
    <property type="entry name" value="CSC1-LIKE PROTEIN HYP1"/>
    <property type="match status" value="1"/>
</dbReference>
<dbReference type="InterPro" id="IPR045122">
    <property type="entry name" value="Csc1-like"/>
</dbReference>
<dbReference type="EMBL" id="CAMGYJ010000008">
    <property type="protein sequence ID" value="CAI0454161.1"/>
    <property type="molecule type" value="Genomic_DNA"/>
</dbReference>